<feature type="region of interest" description="Disordered" evidence="1">
    <location>
        <begin position="48"/>
        <end position="74"/>
    </location>
</feature>
<keyword evidence="3" id="KW-1185">Reference proteome</keyword>
<dbReference type="EMBL" id="ADCP02000001">
    <property type="protein sequence ID" value="EFV43251.1"/>
    <property type="molecule type" value="Genomic_DNA"/>
</dbReference>
<name>E5Y9X4_BILW3</name>
<dbReference type="HOGENOM" id="CLU_1412764_0_0_7"/>
<protein>
    <submittedName>
        <fullName evidence="2">Uncharacterized protein</fullName>
    </submittedName>
</protein>
<dbReference type="Proteomes" id="UP000006034">
    <property type="component" value="Unassembled WGS sequence"/>
</dbReference>
<reference evidence="2 3" key="2">
    <citation type="submission" date="2013-04" db="EMBL/GenBank/DDBJ databases">
        <title>The Genome Sequence of Bilophila wadsworthia 3_1_6.</title>
        <authorList>
            <consortium name="The Broad Institute Genomics Platform"/>
            <person name="Earl A."/>
            <person name="Ward D."/>
            <person name="Feldgarden M."/>
            <person name="Gevers D."/>
            <person name="Sibley C."/>
            <person name="Strauss J."/>
            <person name="Allen-Vercoe E."/>
            <person name="Walker B."/>
            <person name="Young S."/>
            <person name="Zeng Q."/>
            <person name="Gargeya S."/>
            <person name="Fitzgerald M."/>
            <person name="Haas B."/>
            <person name="Abouelleil A."/>
            <person name="Allen A.W."/>
            <person name="Alvarado L."/>
            <person name="Arachchi H.M."/>
            <person name="Berlin A.M."/>
            <person name="Chapman S.B."/>
            <person name="Gainer-Dewar J."/>
            <person name="Goldberg J."/>
            <person name="Griggs A."/>
            <person name="Gujja S."/>
            <person name="Hansen M."/>
            <person name="Howarth C."/>
            <person name="Imamovic A."/>
            <person name="Ireland A."/>
            <person name="Larimer J."/>
            <person name="McCowan C."/>
            <person name="Murphy C."/>
            <person name="Pearson M."/>
            <person name="Poon T.W."/>
            <person name="Priest M."/>
            <person name="Roberts A."/>
            <person name="Saif S."/>
            <person name="Shea T."/>
            <person name="Sisk P."/>
            <person name="Sykes S."/>
            <person name="Wortman J."/>
            <person name="Nusbaum C."/>
            <person name="Birren B."/>
        </authorList>
    </citation>
    <scope>NUCLEOTIDE SEQUENCE [LARGE SCALE GENOMIC DNA]</scope>
    <source>
        <strain evidence="2 3">3_1_6</strain>
    </source>
</reference>
<dbReference type="OrthoDB" id="5470842at2"/>
<proteinExistence type="predicted"/>
<dbReference type="eggNOG" id="ENOG5032MKI">
    <property type="taxonomic scope" value="Bacteria"/>
</dbReference>
<evidence type="ECO:0000313" key="2">
    <source>
        <dbReference type="EMBL" id="EFV43251.1"/>
    </source>
</evidence>
<dbReference type="GeneID" id="78084619"/>
<dbReference type="RefSeq" id="WP_005029285.1">
    <property type="nucleotide sequence ID" value="NZ_KE150238.1"/>
</dbReference>
<reference evidence="2 3" key="1">
    <citation type="submission" date="2010-10" db="EMBL/GenBank/DDBJ databases">
        <authorList>
            <consortium name="The Broad Institute Genome Sequencing Platform"/>
            <person name="Ward D."/>
            <person name="Earl A."/>
            <person name="Feldgarden M."/>
            <person name="Young S.K."/>
            <person name="Gargeya S."/>
            <person name="Zeng Q."/>
            <person name="Alvarado L."/>
            <person name="Berlin A."/>
            <person name="Bochicchio J."/>
            <person name="Chapman S.B."/>
            <person name="Chen Z."/>
            <person name="Freedman E."/>
            <person name="Gellesch M."/>
            <person name="Goldberg J."/>
            <person name="Griggs A."/>
            <person name="Gujja S."/>
            <person name="Heilman E."/>
            <person name="Heiman D."/>
            <person name="Howarth C."/>
            <person name="Mehta T."/>
            <person name="Neiman D."/>
            <person name="Pearson M."/>
            <person name="Roberts A."/>
            <person name="Saif S."/>
            <person name="Shea T."/>
            <person name="Shenoy N."/>
            <person name="Sisk P."/>
            <person name="Stolte C."/>
            <person name="Sykes S."/>
            <person name="White J."/>
            <person name="Yandava C."/>
            <person name="Allen-Vercoe E."/>
            <person name="Sibley C."/>
            <person name="Ambrose C.E."/>
            <person name="Strauss J."/>
            <person name="Daigneault M."/>
            <person name="Haas B."/>
            <person name="Nusbaum C."/>
            <person name="Birren B."/>
        </authorList>
    </citation>
    <scope>NUCLEOTIDE SEQUENCE [LARGE SCALE GENOMIC DNA]</scope>
    <source>
        <strain evidence="2 3">3_1_6</strain>
    </source>
</reference>
<dbReference type="STRING" id="563192.HMPREF0179_02992"/>
<accession>E5Y9X4</accession>
<evidence type="ECO:0000313" key="3">
    <source>
        <dbReference type="Proteomes" id="UP000006034"/>
    </source>
</evidence>
<comment type="caution">
    <text evidence="2">The sequence shown here is derived from an EMBL/GenBank/DDBJ whole genome shotgun (WGS) entry which is preliminary data.</text>
</comment>
<organism evidence="2 3">
    <name type="scientific">Bilophila wadsworthia (strain 3_1_6)</name>
    <dbReference type="NCBI Taxonomy" id="563192"/>
    <lineage>
        <taxon>Bacteria</taxon>
        <taxon>Pseudomonadati</taxon>
        <taxon>Thermodesulfobacteriota</taxon>
        <taxon>Desulfovibrionia</taxon>
        <taxon>Desulfovibrionales</taxon>
        <taxon>Desulfovibrionaceae</taxon>
        <taxon>Bilophila</taxon>
    </lineage>
</organism>
<dbReference type="AlphaFoldDB" id="E5Y9X4"/>
<sequence length="192" mass="19960">MDISGLGASKLLEALEKLGVSKGAELRSLGPQGEPPAELVRAFEDALRAPDGQGGPSVQGVAEGSREHGPFEEAGQDIPEVARTDEAIPPNPSEDPVYGISEGGRIDGIGGTMRIESPSGPQAVEGRTDAVQTDGMQELARLLERVGGGNASATELYQLQFLVGMLRVQATGGAKLSQQVNQGFESLLKQQG</sequence>
<evidence type="ECO:0000256" key="1">
    <source>
        <dbReference type="SAM" id="MobiDB-lite"/>
    </source>
</evidence>
<gene>
    <name evidence="2" type="ORF">HMPREF0179_02992</name>
</gene>